<dbReference type="Pfam" id="PF01974">
    <property type="entry name" value="tRNA_int_endo"/>
    <property type="match status" value="1"/>
</dbReference>
<feature type="active site" evidence="4">
    <location>
        <position position="126"/>
    </location>
</feature>
<dbReference type="PIRSF" id="PIRSF005285">
    <property type="entry name" value="tRNA_splic_archaea"/>
    <property type="match status" value="1"/>
</dbReference>
<accession>A0A510E389</accession>
<evidence type="ECO:0000313" key="10">
    <source>
        <dbReference type="Proteomes" id="UP000325030"/>
    </source>
</evidence>
<dbReference type="PANTHER" id="PTHR21227">
    <property type="entry name" value="TRNA-SPLICING ENDONUCLEASE SUBUNIT SEN2"/>
    <property type="match status" value="1"/>
</dbReference>
<comment type="similarity">
    <text evidence="4">Belongs to the tRNA-intron endonuclease family. Archaeal short subfamily.</text>
</comment>
<dbReference type="Gene3D" id="3.40.1350.10">
    <property type="match status" value="1"/>
</dbReference>
<keyword evidence="9" id="KW-1185">Reference proteome</keyword>
<dbReference type="InterPro" id="IPR006678">
    <property type="entry name" value="tRNA_intron_Endonuc_N"/>
</dbReference>
<dbReference type="STRING" id="1294262.GCA_001316085_00512"/>
<dbReference type="OrthoDB" id="46045at2157"/>
<dbReference type="PANTHER" id="PTHR21227:SF0">
    <property type="entry name" value="TRNA-SPLICING ENDONUCLEASE SUBUNIT SEN2"/>
    <property type="match status" value="1"/>
</dbReference>
<keyword evidence="7" id="KW-0378">Hydrolase</keyword>
<keyword evidence="1 4" id="KW-0819">tRNA processing</keyword>
<evidence type="ECO:0000313" key="8">
    <source>
        <dbReference type="EMBL" id="BBG26982.1"/>
    </source>
</evidence>
<dbReference type="Proteomes" id="UP000325030">
    <property type="component" value="Chromosome"/>
</dbReference>
<dbReference type="EMBL" id="AP018929">
    <property type="protein sequence ID" value="BBG24225.1"/>
    <property type="molecule type" value="Genomic_DNA"/>
</dbReference>
<feature type="active site" evidence="4">
    <location>
        <position position="157"/>
    </location>
</feature>
<sequence length="181" mass="20583">MQGILLENRVVVVNIEDAREIYKKGFFGKPLGVPKPKGPEEVDRPLELSFVESLYLMENFGLEIVNLDGKKVTKDELTKHALATVDRFNVLYAVYSDLRKKKFIVRSGIKFGADFAVYTMGPGIEHAPFVVIALDINNEISPLELMSFGRVSHSTRKTLVLAMVDLKKELIKYTMFKWVKM</sequence>
<dbReference type="FunFam" id="3.40.1350.10:FF:000006">
    <property type="entry name" value="tRNA-splicing endonuclease"/>
    <property type="match status" value="1"/>
</dbReference>
<comment type="function">
    <text evidence="3 4">Endonuclease that removes tRNA introns. Cleaves pre-tRNA at the 5'- and 3'-splice sites to release the intron. The products are an intron and two tRNA half-molecules bearing 2',3' cyclic phosphate and 5'-OH termini. Recognizes a pseudosymmetric substrate in which 2 bulged loops of 3 bases are separated by a stem of 4 bp.</text>
</comment>
<gene>
    <name evidence="4" type="primary">endA</name>
    <name evidence="7" type="ORF">IC006_1532</name>
    <name evidence="8" type="ORF">IC007_1509</name>
</gene>
<dbReference type="InterPro" id="IPR011856">
    <property type="entry name" value="tRNA_endonuc-like_dom_sf"/>
</dbReference>
<dbReference type="InterPro" id="IPR006676">
    <property type="entry name" value="tRNA_splic"/>
</dbReference>
<reference evidence="7 9" key="2">
    <citation type="journal article" date="2020" name="Int. J. Syst. Evol. Microbiol.">
        <title>Sulfuracidifex tepidarius gen. nov., sp. nov. and transfer of Sulfolobus metallicus Huber and Stetter 1992 to the genus Sulfuracidifex as Sulfuracidifex metallicus comb. nov.</title>
        <authorList>
            <person name="Itoh T."/>
            <person name="Miura T."/>
            <person name="Sakai H.D."/>
            <person name="Kato S."/>
            <person name="Ohkuma M."/>
            <person name="Takashina T."/>
        </authorList>
    </citation>
    <scope>NUCLEOTIDE SEQUENCE [LARGE SCALE GENOMIC DNA]</scope>
    <source>
        <strain evidence="7 9">IC-006</strain>
        <strain evidence="8">IC-007</strain>
    </source>
</reference>
<dbReference type="Pfam" id="PF02778">
    <property type="entry name" value="tRNA_int_endo_N"/>
    <property type="match status" value="1"/>
</dbReference>
<dbReference type="EMBL" id="AP018930">
    <property type="protein sequence ID" value="BBG26982.1"/>
    <property type="molecule type" value="Genomic_DNA"/>
</dbReference>
<dbReference type="SUPFAM" id="SSF55267">
    <property type="entry name" value="tRNA-intron endonuclease N-terminal domain-like"/>
    <property type="match status" value="1"/>
</dbReference>
<comment type="catalytic activity">
    <reaction evidence="4">
        <text>pretRNA = a 3'-half-tRNA molecule with a 5'-OH end + a 5'-half-tRNA molecule with a 2',3'-cyclic phosphate end + an intron with a 2',3'-cyclic phosphate and a 5'-hydroxyl terminus.</text>
        <dbReference type="EC" id="4.6.1.16"/>
    </reaction>
</comment>
<dbReference type="AlphaFoldDB" id="A0A510DVK2"/>
<dbReference type="KEGG" id="step:IC006_1532"/>
<proteinExistence type="inferred from homology"/>
<evidence type="ECO:0000256" key="4">
    <source>
        <dbReference type="HAMAP-Rule" id="MF_01833"/>
    </source>
</evidence>
<dbReference type="RefSeq" id="WP_054845095.1">
    <property type="nucleotide sequence ID" value="NZ_AP018929.1"/>
</dbReference>
<organism evidence="7 9">
    <name type="scientific">Sulfuracidifex tepidarius</name>
    <dbReference type="NCBI Taxonomy" id="1294262"/>
    <lineage>
        <taxon>Archaea</taxon>
        <taxon>Thermoproteota</taxon>
        <taxon>Thermoprotei</taxon>
        <taxon>Sulfolobales</taxon>
        <taxon>Sulfolobaceae</taxon>
        <taxon>Sulfuracidifex</taxon>
    </lineage>
</organism>
<accession>A0A510DVK2</accession>
<dbReference type="InterPro" id="IPR036740">
    <property type="entry name" value="tRNA_intron_Endonuc_N_sf"/>
</dbReference>
<comment type="subunit">
    <text evidence="4">Homotetramer; although the tetramer contains four active sites, only two participate in the cleavage. Therefore, it should be considered as a dimer of dimers.</text>
</comment>
<evidence type="ECO:0000313" key="7">
    <source>
        <dbReference type="EMBL" id="BBG24225.1"/>
    </source>
</evidence>
<dbReference type="HAMAP" id="MF_01833">
    <property type="entry name" value="EndA_short"/>
    <property type="match status" value="1"/>
</dbReference>
<keyword evidence="2 4" id="KW-0456">Lyase</keyword>
<evidence type="ECO:0000256" key="1">
    <source>
        <dbReference type="ARBA" id="ARBA00022694"/>
    </source>
</evidence>
<evidence type="ECO:0000256" key="3">
    <source>
        <dbReference type="ARBA" id="ARBA00024798"/>
    </source>
</evidence>
<dbReference type="GO" id="GO:0003676">
    <property type="term" value="F:nucleic acid binding"/>
    <property type="evidence" value="ECO:0007669"/>
    <property type="project" value="InterPro"/>
</dbReference>
<evidence type="ECO:0000259" key="6">
    <source>
        <dbReference type="Pfam" id="PF02778"/>
    </source>
</evidence>
<evidence type="ECO:0000256" key="2">
    <source>
        <dbReference type="ARBA" id="ARBA00023239"/>
    </source>
</evidence>
<protein>
    <recommendedName>
        <fullName evidence="4">tRNA-splicing endonuclease</fullName>
        <ecNumber evidence="4">4.6.1.16</ecNumber>
    </recommendedName>
    <alternativeName>
        <fullName evidence="4">tRNA-intron endonuclease</fullName>
    </alternativeName>
</protein>
<dbReference type="GO" id="GO:0006388">
    <property type="term" value="P:tRNA splicing, via endonucleolytic cleavage and ligation"/>
    <property type="evidence" value="ECO:0007669"/>
    <property type="project" value="UniProtKB-UniRule"/>
</dbReference>
<reference evidence="10" key="1">
    <citation type="submission" date="2018-09" db="EMBL/GenBank/DDBJ databases">
        <title>Complete Genome Sequencing of Sulfolobus sp. JCM 16834.</title>
        <authorList>
            <person name="Kato S."/>
            <person name="Itoh T."/>
            <person name="Ohkuma M."/>
        </authorList>
    </citation>
    <scope>NUCLEOTIDE SEQUENCE [LARGE SCALE GENOMIC DNA]</scope>
    <source>
        <strain evidence="10">IC-007</strain>
    </source>
</reference>
<dbReference type="Proteomes" id="UP000322983">
    <property type="component" value="Chromosome"/>
</dbReference>
<evidence type="ECO:0000313" key="9">
    <source>
        <dbReference type="Proteomes" id="UP000322983"/>
    </source>
</evidence>
<name>A0A510DVK2_9CREN</name>
<keyword evidence="7" id="KW-0255">Endonuclease</keyword>
<dbReference type="InterPro" id="IPR006677">
    <property type="entry name" value="tRNA_intron_Endonuc_cat-like"/>
</dbReference>
<dbReference type="Gene3D" id="3.40.1170.20">
    <property type="entry name" value="tRNA intron endonuclease, N-terminal domain"/>
    <property type="match status" value="1"/>
</dbReference>
<feature type="active site" evidence="4">
    <location>
        <position position="118"/>
    </location>
</feature>
<dbReference type="GO" id="GO:0005737">
    <property type="term" value="C:cytoplasm"/>
    <property type="evidence" value="ECO:0007669"/>
    <property type="project" value="TreeGrafter"/>
</dbReference>
<dbReference type="GeneID" id="41717848"/>
<dbReference type="InterPro" id="IPR036167">
    <property type="entry name" value="tRNA_intron_Endo_cat-like_sf"/>
</dbReference>
<feature type="domain" description="tRNA intron endonuclease catalytic" evidence="5">
    <location>
        <begin position="88"/>
        <end position="169"/>
    </location>
</feature>
<dbReference type="NCBIfam" id="TIGR00324">
    <property type="entry name" value="endA"/>
    <property type="match status" value="1"/>
</dbReference>
<dbReference type="EC" id="4.6.1.16" evidence="4"/>
<keyword evidence="7" id="KW-0540">Nuclease</keyword>
<dbReference type="SUPFAM" id="SSF53032">
    <property type="entry name" value="tRNA-intron endonuclease catalytic domain-like"/>
    <property type="match status" value="1"/>
</dbReference>
<feature type="domain" description="tRNA intron endonuclease N-terminal" evidence="6">
    <location>
        <begin position="1"/>
        <end position="77"/>
    </location>
</feature>
<dbReference type="GO" id="GO:0000213">
    <property type="term" value="F:tRNA-intron lyase activity"/>
    <property type="evidence" value="ECO:0007669"/>
    <property type="project" value="UniProtKB-UniRule"/>
</dbReference>
<dbReference type="CDD" id="cd22363">
    <property type="entry name" value="tRNA-intron_lyase_C"/>
    <property type="match status" value="1"/>
</dbReference>
<evidence type="ECO:0000259" key="5">
    <source>
        <dbReference type="Pfam" id="PF01974"/>
    </source>
</evidence>
<dbReference type="InterPro" id="IPR016442">
    <property type="entry name" value="tRNA_splic_arch_short"/>
</dbReference>